<dbReference type="PATRIC" id="fig|1379739.3.peg.3353"/>
<evidence type="ECO:0000259" key="13">
    <source>
        <dbReference type="Pfam" id="PF00905"/>
    </source>
</evidence>
<dbReference type="GO" id="GO:0071972">
    <property type="term" value="F:peptidoglycan L,D-transpeptidase activity"/>
    <property type="evidence" value="ECO:0007669"/>
    <property type="project" value="TreeGrafter"/>
</dbReference>
<dbReference type="RefSeq" id="WP_043032250.1">
    <property type="nucleotide sequence ID" value="NZ_JXSU01000007.1"/>
</dbReference>
<feature type="compositionally biased region" description="Basic and acidic residues" evidence="11">
    <location>
        <begin position="887"/>
        <end position="904"/>
    </location>
</feature>
<dbReference type="Pfam" id="PF00905">
    <property type="entry name" value="Transpeptidase"/>
    <property type="match status" value="2"/>
</dbReference>
<evidence type="ECO:0000256" key="12">
    <source>
        <dbReference type="SAM" id="Phobius"/>
    </source>
</evidence>
<evidence type="ECO:0000256" key="8">
    <source>
        <dbReference type="ARBA" id="ARBA00022989"/>
    </source>
</evidence>
<evidence type="ECO:0000256" key="9">
    <source>
        <dbReference type="ARBA" id="ARBA00023136"/>
    </source>
</evidence>
<evidence type="ECO:0000256" key="10">
    <source>
        <dbReference type="ARBA" id="ARBA00023316"/>
    </source>
</evidence>
<keyword evidence="5 12" id="KW-0812">Transmembrane</keyword>
<dbReference type="GO" id="GO:0009252">
    <property type="term" value="P:peptidoglycan biosynthetic process"/>
    <property type="evidence" value="ECO:0007669"/>
    <property type="project" value="UniProtKB-KW"/>
</dbReference>
<name>A0A0D1ANP8_CLOBO</name>
<dbReference type="EMBL" id="JXSU01000007">
    <property type="protein sequence ID" value="KIS24784.1"/>
    <property type="molecule type" value="Genomic_DNA"/>
</dbReference>
<feature type="domain" description="Penicillin-binding protein transpeptidase" evidence="13">
    <location>
        <begin position="727"/>
        <end position="875"/>
    </location>
</feature>
<keyword evidence="7" id="KW-0573">Peptidoglycan synthesis</keyword>
<dbReference type="PANTHER" id="PTHR30627:SF2">
    <property type="entry name" value="PEPTIDOGLYCAN D,D-TRANSPEPTIDASE MRDA"/>
    <property type="match status" value="1"/>
</dbReference>
<feature type="region of interest" description="Disordered" evidence="11">
    <location>
        <begin position="887"/>
        <end position="924"/>
    </location>
</feature>
<reference evidence="15 16" key="1">
    <citation type="submission" date="2014-06" db="EMBL/GenBank/DDBJ databases">
        <title>Genome characterization of distinct group I Clostridium botulinum lineages.</title>
        <authorList>
            <person name="Giordani F."/>
            <person name="Anselmo A."/>
            <person name="Fillo S."/>
            <person name="Palozzi A.M."/>
            <person name="Fortunato A."/>
            <person name="Gentile B."/>
            <person name="Ciammaruconi A."/>
            <person name="Anniballi F."/>
            <person name="De Medici D."/>
            <person name="Lista F."/>
        </authorList>
    </citation>
    <scope>NUCLEOTIDE SEQUENCE [LARGE SCALE GENOMIC DNA]</scope>
    <source>
        <strain evidence="15 16">B2 450</strain>
    </source>
</reference>
<evidence type="ECO:0000256" key="11">
    <source>
        <dbReference type="SAM" id="MobiDB-lite"/>
    </source>
</evidence>
<evidence type="ECO:0000313" key="16">
    <source>
        <dbReference type="Proteomes" id="UP000032250"/>
    </source>
</evidence>
<evidence type="ECO:0000256" key="5">
    <source>
        <dbReference type="ARBA" id="ARBA00022692"/>
    </source>
</evidence>
<evidence type="ECO:0000256" key="1">
    <source>
        <dbReference type="ARBA" id="ARBA00004167"/>
    </source>
</evidence>
<evidence type="ECO:0000256" key="2">
    <source>
        <dbReference type="ARBA" id="ARBA00004236"/>
    </source>
</evidence>
<feature type="domain" description="Penicillin-binding protein dimerisation" evidence="14">
    <location>
        <begin position="55"/>
        <end position="329"/>
    </location>
</feature>
<dbReference type="Gene3D" id="3.40.710.10">
    <property type="entry name" value="DD-peptidase/beta-lactamase superfamily"/>
    <property type="match status" value="1"/>
</dbReference>
<evidence type="ECO:0000256" key="4">
    <source>
        <dbReference type="ARBA" id="ARBA00022475"/>
    </source>
</evidence>
<comment type="subcellular location">
    <subcellularLocation>
        <location evidence="2">Cell membrane</location>
    </subcellularLocation>
    <subcellularLocation>
        <location evidence="1">Membrane</location>
        <topology evidence="1">Single-pass membrane protein</topology>
    </subcellularLocation>
</comment>
<dbReference type="HOGENOM" id="CLU_009289_1_1_9"/>
<dbReference type="InterPro" id="IPR036138">
    <property type="entry name" value="PBP_dimer_sf"/>
</dbReference>
<evidence type="ECO:0000256" key="7">
    <source>
        <dbReference type="ARBA" id="ARBA00022984"/>
    </source>
</evidence>
<feature type="domain" description="Penicillin-binding protein transpeptidase" evidence="13">
    <location>
        <begin position="380"/>
        <end position="666"/>
    </location>
</feature>
<dbReference type="OrthoDB" id="9757901at2"/>
<dbReference type="InterPro" id="IPR050515">
    <property type="entry name" value="Beta-lactam/transpept"/>
</dbReference>
<dbReference type="PANTHER" id="PTHR30627">
    <property type="entry name" value="PEPTIDOGLYCAN D,D-TRANSPEPTIDASE"/>
    <property type="match status" value="1"/>
</dbReference>
<feature type="transmembrane region" description="Helical" evidence="12">
    <location>
        <begin position="12"/>
        <end position="32"/>
    </location>
</feature>
<dbReference type="SUPFAM" id="SSF56519">
    <property type="entry name" value="Penicillin binding protein dimerisation domain"/>
    <property type="match status" value="1"/>
</dbReference>
<feature type="compositionally biased region" description="Basic and acidic residues" evidence="11">
    <location>
        <begin position="912"/>
        <end position="924"/>
    </location>
</feature>
<comment type="similarity">
    <text evidence="3">Belongs to the transpeptidase family.</text>
</comment>
<dbReference type="SUPFAM" id="SSF56601">
    <property type="entry name" value="beta-lactamase/transpeptidase-like"/>
    <property type="match status" value="1"/>
</dbReference>
<dbReference type="Pfam" id="PF03717">
    <property type="entry name" value="PBP_dimer"/>
    <property type="match status" value="1"/>
</dbReference>
<evidence type="ECO:0000256" key="3">
    <source>
        <dbReference type="ARBA" id="ARBA00007171"/>
    </source>
</evidence>
<dbReference type="Gene3D" id="1.10.10.1230">
    <property type="entry name" value="Penicillin-binding protein, N-terminal non-catalytic domain, head sub-domain"/>
    <property type="match status" value="1"/>
</dbReference>
<dbReference type="Gene3D" id="3.90.1310.10">
    <property type="entry name" value="Penicillin-binding protein 2a (Domain 2)"/>
    <property type="match status" value="1"/>
</dbReference>
<dbReference type="InterPro" id="IPR005311">
    <property type="entry name" value="PBP_dimer"/>
</dbReference>
<dbReference type="InterPro" id="IPR012338">
    <property type="entry name" value="Beta-lactam/transpept-like"/>
</dbReference>
<evidence type="ECO:0000313" key="15">
    <source>
        <dbReference type="EMBL" id="KIS24784.1"/>
    </source>
</evidence>
<proteinExistence type="inferred from homology"/>
<dbReference type="GO" id="GO:0071555">
    <property type="term" value="P:cell wall organization"/>
    <property type="evidence" value="ECO:0007669"/>
    <property type="project" value="UniProtKB-KW"/>
</dbReference>
<comment type="caution">
    <text evidence="15">The sequence shown here is derived from an EMBL/GenBank/DDBJ whole genome shotgun (WGS) entry which is preliminary data.</text>
</comment>
<dbReference type="AlphaFoldDB" id="A0A0D1ANP8"/>
<gene>
    <name evidence="15" type="ORF">N495_14785</name>
</gene>
<evidence type="ECO:0000256" key="6">
    <source>
        <dbReference type="ARBA" id="ARBA00022960"/>
    </source>
</evidence>
<keyword evidence="9 12" id="KW-0472">Membrane</keyword>
<protein>
    <submittedName>
        <fullName evidence="15">Penicillin-binding protein</fullName>
    </submittedName>
</protein>
<dbReference type="Proteomes" id="UP000032250">
    <property type="component" value="Unassembled WGS sequence"/>
</dbReference>
<dbReference type="InterPro" id="IPR001460">
    <property type="entry name" value="PCN-bd_Tpept"/>
</dbReference>
<keyword evidence="6" id="KW-0133">Cell shape</keyword>
<dbReference type="GO" id="GO:0005886">
    <property type="term" value="C:plasma membrane"/>
    <property type="evidence" value="ECO:0007669"/>
    <property type="project" value="UniProtKB-SubCell"/>
</dbReference>
<dbReference type="GO" id="GO:0008658">
    <property type="term" value="F:penicillin binding"/>
    <property type="evidence" value="ECO:0007669"/>
    <property type="project" value="InterPro"/>
</dbReference>
<sequence>MKINKDKKFTRFGGLMLVMAFIITAIISRLVYLQLMNSQEYKEKANNRSIREIPDPAPRGNITDRNGAVLATNKQNYMLIYNETTENKESFFSTMEKVFSILDQYKEKQTDDLELKINPYRFEFKASTAEAKRAAELRFKKDRGLDDVVTKKLFSGKNKKEKEELTKEDKAKIDEELLKITPEETFKYLLEQYKIDTKKYSLEQQRRFMIVKDAAKMQSFSGYKSVDVASNIKKETAFIFLQKLNDLPGIDVSTQPIRVYPYKEVGSSVLGYISKISGDNAKYKEKGYDPSSDYIGIDGIEGVFEERLKGSKGGRIVKLNKTGRVIEELGRREPYPGQNIQLTIDTNIQKAAEESLDSVMKDLQNSPIRGDVNTSNATRGAAVAIDVNTGEILALASRPGFDPNLFATPGGLTPELYKQYFNPDLTEFGKQYILNKGLMSYYPGNTLDEVLEKLFPLDKSIKDNKTIRQDLYDIYPKPFYNYATMSVVPPGSTFKAMTAIAGLESGVITPGYSISDTGVFDDGKKFVKKFAVGGYGSVDLYRGLEVSSNPYFMTVGKLLRESFGDDILAKYAWKFGLGVPPNSDEKASTGIEIPERFGQVFNTYTLSNVYATQYLWQTMSTLKAGKDARGNQFTPINLYDNEKDSDKVKDLKKQIKNSIQDSIRQGTKKFDSNNYIKMLTELVNEDPIYKGKNVNKDQIKRIVDVIYYVTISDANFQLGVGANMYNASIGQGISNFTPLQLVNFVGTLANGGDRYKLHLVKEIKDADGNVVEKVKPEIVEKTNVSKENLAAVREGMARVNAGADGTAAAVFKDFPIRTAGKTGSATFSNSQDAYGRTSYGVYIGFAPVDNPKIAVAVIVFDGGHGGFTAPVAKSMYEAYFKKELNKDKPDTAKASDAGQKENTKNSDATGNDAKEIENKDTNNR</sequence>
<organism evidence="15 16">
    <name type="scientific">Clostridium botulinum B2 450</name>
    <dbReference type="NCBI Taxonomy" id="1379739"/>
    <lineage>
        <taxon>Bacteria</taxon>
        <taxon>Bacillati</taxon>
        <taxon>Bacillota</taxon>
        <taxon>Clostridia</taxon>
        <taxon>Eubacteriales</taxon>
        <taxon>Clostridiaceae</taxon>
        <taxon>Clostridium</taxon>
    </lineage>
</organism>
<evidence type="ECO:0000259" key="14">
    <source>
        <dbReference type="Pfam" id="PF03717"/>
    </source>
</evidence>
<keyword evidence="10" id="KW-0961">Cell wall biogenesis/degradation</keyword>
<accession>A0A0D1ANP8</accession>
<keyword evidence="8 12" id="KW-1133">Transmembrane helix</keyword>
<dbReference type="GO" id="GO:0008360">
    <property type="term" value="P:regulation of cell shape"/>
    <property type="evidence" value="ECO:0007669"/>
    <property type="project" value="UniProtKB-KW"/>
</dbReference>
<keyword evidence="4" id="KW-1003">Cell membrane</keyword>